<name>A0A6M3IJQ7_9ZZZZ</name>
<gene>
    <name evidence="3" type="ORF">MM415A01245_0014</name>
    <name evidence="2" type="ORF">MM415B01625_0003</name>
</gene>
<proteinExistence type="predicted"/>
<evidence type="ECO:0000256" key="1">
    <source>
        <dbReference type="SAM" id="MobiDB-lite"/>
    </source>
</evidence>
<evidence type="ECO:0000313" key="3">
    <source>
        <dbReference type="EMBL" id="QJA77709.1"/>
    </source>
</evidence>
<accession>A0A6M3IJQ7</accession>
<evidence type="ECO:0000313" key="2">
    <source>
        <dbReference type="EMBL" id="QJA57561.1"/>
    </source>
</evidence>
<sequence>MTEHTDYSIGSIAAALKASPVAVLGLIKQGRIPATKIGDVIYVAAEDMRTRVAEEITLPAPDISRPVPPQTSTPQAEIASLRAELARVQEMLRHVQAANVQIAAKTAAPESKQSCQTPEPPAADTKRIRRRAKDDSNGNAASE</sequence>
<feature type="region of interest" description="Disordered" evidence="1">
    <location>
        <begin position="103"/>
        <end position="143"/>
    </location>
</feature>
<protein>
    <submittedName>
        <fullName evidence="2">Uncharacterized protein</fullName>
    </submittedName>
</protein>
<dbReference type="AlphaFoldDB" id="A0A6M3IJQ7"/>
<organism evidence="2">
    <name type="scientific">viral metagenome</name>
    <dbReference type="NCBI Taxonomy" id="1070528"/>
    <lineage>
        <taxon>unclassified sequences</taxon>
        <taxon>metagenomes</taxon>
        <taxon>organismal metagenomes</taxon>
    </lineage>
</organism>
<dbReference type="EMBL" id="MT141280">
    <property type="protein sequence ID" value="QJA57561.1"/>
    <property type="molecule type" value="Genomic_DNA"/>
</dbReference>
<dbReference type="EMBL" id="MT142297">
    <property type="protein sequence ID" value="QJA77709.1"/>
    <property type="molecule type" value="Genomic_DNA"/>
</dbReference>
<reference evidence="2" key="1">
    <citation type="submission" date="2020-03" db="EMBL/GenBank/DDBJ databases">
        <title>The deep terrestrial virosphere.</title>
        <authorList>
            <person name="Holmfeldt K."/>
            <person name="Nilsson E."/>
            <person name="Simone D."/>
            <person name="Lopez-Fernandez M."/>
            <person name="Wu X."/>
            <person name="de Brujin I."/>
            <person name="Lundin D."/>
            <person name="Andersson A."/>
            <person name="Bertilsson S."/>
            <person name="Dopson M."/>
        </authorList>
    </citation>
    <scope>NUCLEOTIDE SEQUENCE</scope>
    <source>
        <strain evidence="3">MM415A01245</strain>
        <strain evidence="2">MM415B01625</strain>
    </source>
</reference>